<keyword evidence="4" id="KW-1185">Reference proteome</keyword>
<evidence type="ECO:0000313" key="4">
    <source>
        <dbReference type="Proteomes" id="UP000694549"/>
    </source>
</evidence>
<keyword evidence="1" id="KW-0040">ANK repeat</keyword>
<dbReference type="Ensembl" id="ENSAZOT00000004070.1">
    <property type="protein sequence ID" value="ENSAZOP00000003818.1"/>
    <property type="gene ID" value="ENSAZOG00000002474.1"/>
</dbReference>
<accession>A0A8B9U4F9</accession>
<proteinExistence type="predicted"/>
<evidence type="ECO:0000256" key="1">
    <source>
        <dbReference type="PROSITE-ProRule" id="PRU00023"/>
    </source>
</evidence>
<dbReference type="Gene3D" id="1.25.40.20">
    <property type="entry name" value="Ankyrin repeat-containing domain"/>
    <property type="match status" value="1"/>
</dbReference>
<dbReference type="PANTHER" id="PTHR24147">
    <property type="entry name" value="ANKYRIN REPEAT DOMAIN 36-RELATED"/>
    <property type="match status" value="1"/>
</dbReference>
<sequence>MERLLGHQERPMPSSTLLSRDSDAHQLPEEGLHGLHRAAARGDLARLRKHWWLKRLGKNRLDQAKRTPLHLACANGHADVVRFLVQEKCLLNLCDNTGRSPLMKVCGTRYSALSGALSIVLQVTSVLLHSSHQPVEKPESCNRHVIGVHELVLEDALIFQHWEAAVAVTE</sequence>
<feature type="region of interest" description="Disordered" evidence="2">
    <location>
        <begin position="1"/>
        <end position="23"/>
    </location>
</feature>
<dbReference type="SMART" id="SM00248">
    <property type="entry name" value="ANK"/>
    <property type="match status" value="1"/>
</dbReference>
<evidence type="ECO:0000313" key="3">
    <source>
        <dbReference type="Ensembl" id="ENSAZOP00000003818.1"/>
    </source>
</evidence>
<dbReference type="InterPro" id="IPR002110">
    <property type="entry name" value="Ankyrin_rpt"/>
</dbReference>
<dbReference type="PROSITE" id="PS50088">
    <property type="entry name" value="ANK_REPEAT"/>
    <property type="match status" value="1"/>
</dbReference>
<dbReference type="AlphaFoldDB" id="A0A8B9U4F9"/>
<evidence type="ECO:0000256" key="2">
    <source>
        <dbReference type="SAM" id="MobiDB-lite"/>
    </source>
</evidence>
<dbReference type="PANTHER" id="PTHR24147:SF53">
    <property type="entry name" value="ANKYRIN REPEAT DOMAIN 26"/>
    <property type="match status" value="1"/>
</dbReference>
<dbReference type="Pfam" id="PF12796">
    <property type="entry name" value="Ank_2"/>
    <property type="match status" value="1"/>
</dbReference>
<dbReference type="InterPro" id="IPR050657">
    <property type="entry name" value="Ankyrin_repeat_domain"/>
</dbReference>
<feature type="compositionally biased region" description="Basic and acidic residues" evidence="2">
    <location>
        <begin position="1"/>
        <end position="10"/>
    </location>
</feature>
<organism evidence="3 4">
    <name type="scientific">Anas zonorhyncha</name>
    <name type="common">Eastern spot-billed duck</name>
    <dbReference type="NCBI Taxonomy" id="75864"/>
    <lineage>
        <taxon>Eukaryota</taxon>
        <taxon>Metazoa</taxon>
        <taxon>Chordata</taxon>
        <taxon>Craniata</taxon>
        <taxon>Vertebrata</taxon>
        <taxon>Euteleostomi</taxon>
        <taxon>Archelosauria</taxon>
        <taxon>Archosauria</taxon>
        <taxon>Dinosauria</taxon>
        <taxon>Saurischia</taxon>
        <taxon>Theropoda</taxon>
        <taxon>Coelurosauria</taxon>
        <taxon>Aves</taxon>
        <taxon>Neognathae</taxon>
        <taxon>Galloanserae</taxon>
        <taxon>Anseriformes</taxon>
        <taxon>Anatidae</taxon>
        <taxon>Anatinae</taxon>
        <taxon>Anas</taxon>
    </lineage>
</organism>
<protein>
    <submittedName>
        <fullName evidence="3">Uncharacterized protein</fullName>
    </submittedName>
</protein>
<feature type="repeat" description="ANK" evidence="1">
    <location>
        <begin position="64"/>
        <end position="96"/>
    </location>
</feature>
<dbReference type="Proteomes" id="UP000694549">
    <property type="component" value="Unplaced"/>
</dbReference>
<reference evidence="3" key="1">
    <citation type="submission" date="2025-08" db="UniProtKB">
        <authorList>
            <consortium name="Ensembl"/>
        </authorList>
    </citation>
    <scope>IDENTIFICATION</scope>
</reference>
<dbReference type="SUPFAM" id="SSF48403">
    <property type="entry name" value="Ankyrin repeat"/>
    <property type="match status" value="1"/>
</dbReference>
<dbReference type="PROSITE" id="PS50297">
    <property type="entry name" value="ANK_REP_REGION"/>
    <property type="match status" value="1"/>
</dbReference>
<dbReference type="InterPro" id="IPR036770">
    <property type="entry name" value="Ankyrin_rpt-contain_sf"/>
</dbReference>
<reference evidence="3" key="2">
    <citation type="submission" date="2025-09" db="UniProtKB">
        <authorList>
            <consortium name="Ensembl"/>
        </authorList>
    </citation>
    <scope>IDENTIFICATION</scope>
</reference>
<name>A0A8B9U4F9_9AVES</name>